<keyword evidence="11" id="KW-1185">Reference proteome</keyword>
<feature type="compositionally biased region" description="Low complexity" evidence="7">
    <location>
        <begin position="156"/>
        <end position="171"/>
    </location>
</feature>
<dbReference type="Pfam" id="PF03188">
    <property type="entry name" value="Cytochrom_B561"/>
    <property type="match status" value="1"/>
</dbReference>
<keyword evidence="2" id="KW-0813">Transport</keyword>
<evidence type="ECO:0000256" key="4">
    <source>
        <dbReference type="ARBA" id="ARBA00022982"/>
    </source>
</evidence>
<dbReference type="Proteomes" id="UP001140091">
    <property type="component" value="Unassembled WGS sequence"/>
</dbReference>
<gene>
    <name evidence="10" type="ORF">H1R20_g6995</name>
</gene>
<dbReference type="EMBL" id="JANBPK010000850">
    <property type="protein sequence ID" value="KAJ2930104.1"/>
    <property type="molecule type" value="Genomic_DNA"/>
</dbReference>
<feature type="transmembrane region" description="Helical" evidence="8">
    <location>
        <begin position="268"/>
        <end position="287"/>
    </location>
</feature>
<dbReference type="PANTHER" id="PTHR47797:SF3">
    <property type="entry name" value="CYTOCHROME B561 DOMAIN-CONTAINING PROTEIN"/>
    <property type="match status" value="1"/>
</dbReference>
<feature type="domain" description="DOMON" evidence="9">
    <location>
        <begin position="1"/>
        <end position="119"/>
    </location>
</feature>
<dbReference type="SMART" id="SM00664">
    <property type="entry name" value="DoH"/>
    <property type="match status" value="1"/>
</dbReference>
<feature type="non-terminal residue" evidence="10">
    <location>
        <position position="422"/>
    </location>
</feature>
<name>A0A9W8JC52_9AGAR</name>
<evidence type="ECO:0000313" key="11">
    <source>
        <dbReference type="Proteomes" id="UP001140091"/>
    </source>
</evidence>
<proteinExistence type="predicted"/>
<evidence type="ECO:0000256" key="7">
    <source>
        <dbReference type="SAM" id="MobiDB-lite"/>
    </source>
</evidence>
<feature type="transmembrane region" description="Helical" evidence="8">
    <location>
        <begin position="235"/>
        <end position="256"/>
    </location>
</feature>
<dbReference type="SUPFAM" id="SSF49344">
    <property type="entry name" value="CBD9-like"/>
    <property type="match status" value="1"/>
</dbReference>
<keyword evidence="4" id="KW-0249">Electron transport</keyword>
<feature type="region of interest" description="Disordered" evidence="7">
    <location>
        <begin position="149"/>
        <end position="193"/>
    </location>
</feature>
<dbReference type="Gene3D" id="1.20.120.1770">
    <property type="match status" value="1"/>
</dbReference>
<protein>
    <recommendedName>
        <fullName evidence="9">DOMON domain-containing protein</fullName>
    </recommendedName>
</protein>
<keyword evidence="6 8" id="KW-0472">Membrane</keyword>
<sequence>MCVNATVENETVTYSLTSMIHEAEDVGWIALGFGEAMVHSPMVIMWKNDDGSMTLSQRITRFYTEPTVVPDPPRIATSVEPKLTAWHPTKSTTFSFQIPAHQSLLNGTSMRETLIWALSPLRPDKAPESHIARHFEIGHINLHFKSVETPEDHHGTSTAAPSASPTAGNSAPKPPAEDDDHEHGHVHDHDHGGHEKTVHAHAFFVSFGFLFLLPLGVLAGRWGRTISPVWFKVHWIINMALAGPIIALGWVLGPISVFQAGVPHLNDAHKICGVIFIFLYAAQVWLGRYIHRRRVESTGPITKPHPPLNILHVVIGLLLIAFAFFQVRSGLDKLAQEEDEAPSVKWYYKVWAIWAAIIPFLYLAGLSLLPRQFRQERANAGASDSTYAPLSDDIQLAESSTRLLFENPDDDDGDVEDPKYKK</sequence>
<feature type="transmembrane region" description="Helical" evidence="8">
    <location>
        <begin position="202"/>
        <end position="223"/>
    </location>
</feature>
<dbReference type="Pfam" id="PF16010">
    <property type="entry name" value="CDH-cyt"/>
    <property type="match status" value="1"/>
</dbReference>
<keyword evidence="3 8" id="KW-0812">Transmembrane</keyword>
<dbReference type="InterPro" id="IPR005018">
    <property type="entry name" value="DOMON_domain"/>
</dbReference>
<dbReference type="Gene3D" id="2.60.40.1210">
    <property type="entry name" value="Cellobiose dehydrogenase, cytochrome domain"/>
    <property type="match status" value="1"/>
</dbReference>
<accession>A0A9W8JC52</accession>
<feature type="region of interest" description="Disordered" evidence="7">
    <location>
        <begin position="402"/>
        <end position="422"/>
    </location>
</feature>
<dbReference type="CDD" id="cd08760">
    <property type="entry name" value="Cyt_b561_FRRS1_like"/>
    <property type="match status" value="1"/>
</dbReference>
<dbReference type="InterPro" id="IPR006593">
    <property type="entry name" value="Cyt_b561/ferric_Rdtase_TM"/>
</dbReference>
<feature type="transmembrane region" description="Helical" evidence="8">
    <location>
        <begin position="346"/>
        <end position="369"/>
    </location>
</feature>
<dbReference type="PROSITE" id="PS50836">
    <property type="entry name" value="DOMON"/>
    <property type="match status" value="1"/>
</dbReference>
<dbReference type="GO" id="GO:0016020">
    <property type="term" value="C:membrane"/>
    <property type="evidence" value="ECO:0007669"/>
    <property type="project" value="UniProtKB-SubCell"/>
</dbReference>
<evidence type="ECO:0000256" key="5">
    <source>
        <dbReference type="ARBA" id="ARBA00022989"/>
    </source>
</evidence>
<organism evidence="10 11">
    <name type="scientific">Candolleomyces eurysporus</name>
    <dbReference type="NCBI Taxonomy" id="2828524"/>
    <lineage>
        <taxon>Eukaryota</taxon>
        <taxon>Fungi</taxon>
        <taxon>Dikarya</taxon>
        <taxon>Basidiomycota</taxon>
        <taxon>Agaricomycotina</taxon>
        <taxon>Agaricomycetes</taxon>
        <taxon>Agaricomycetidae</taxon>
        <taxon>Agaricales</taxon>
        <taxon>Agaricineae</taxon>
        <taxon>Psathyrellaceae</taxon>
        <taxon>Candolleomyces</taxon>
    </lineage>
</organism>
<evidence type="ECO:0000256" key="6">
    <source>
        <dbReference type="ARBA" id="ARBA00023136"/>
    </source>
</evidence>
<evidence type="ECO:0000256" key="3">
    <source>
        <dbReference type="ARBA" id="ARBA00022692"/>
    </source>
</evidence>
<comment type="caution">
    <text evidence="10">The sequence shown here is derived from an EMBL/GenBank/DDBJ whole genome shotgun (WGS) entry which is preliminary data.</text>
</comment>
<evidence type="ECO:0000313" key="10">
    <source>
        <dbReference type="EMBL" id="KAJ2930104.1"/>
    </source>
</evidence>
<dbReference type="PANTHER" id="PTHR47797">
    <property type="entry name" value="DEHYDROGENASE, PUTATIVE (AFU_ORTHOLOGUE AFUA_8G05805)-RELATED"/>
    <property type="match status" value="1"/>
</dbReference>
<dbReference type="InterPro" id="IPR015920">
    <property type="entry name" value="Cellobiose_DH-like_cyt"/>
</dbReference>
<evidence type="ECO:0000256" key="1">
    <source>
        <dbReference type="ARBA" id="ARBA00004370"/>
    </source>
</evidence>
<keyword evidence="5 8" id="KW-1133">Transmembrane helix</keyword>
<dbReference type="SMART" id="SM00665">
    <property type="entry name" value="B561"/>
    <property type="match status" value="1"/>
</dbReference>
<evidence type="ECO:0000256" key="8">
    <source>
        <dbReference type="SAM" id="Phobius"/>
    </source>
</evidence>
<dbReference type="CDD" id="cd09630">
    <property type="entry name" value="CDH_like_cytochrome"/>
    <property type="match status" value="1"/>
</dbReference>
<feature type="compositionally biased region" description="Basic and acidic residues" evidence="7">
    <location>
        <begin position="181"/>
        <end position="193"/>
    </location>
</feature>
<dbReference type="OrthoDB" id="19261at2759"/>
<evidence type="ECO:0000256" key="2">
    <source>
        <dbReference type="ARBA" id="ARBA00022448"/>
    </source>
</evidence>
<evidence type="ECO:0000259" key="9">
    <source>
        <dbReference type="PROSITE" id="PS50836"/>
    </source>
</evidence>
<feature type="transmembrane region" description="Helical" evidence="8">
    <location>
        <begin position="308"/>
        <end position="326"/>
    </location>
</feature>
<comment type="subcellular location">
    <subcellularLocation>
        <location evidence="1">Membrane</location>
    </subcellularLocation>
</comment>
<dbReference type="AlphaFoldDB" id="A0A9W8JC52"/>
<reference evidence="10" key="1">
    <citation type="submission" date="2022-06" db="EMBL/GenBank/DDBJ databases">
        <title>Genome Sequence of Candolleomyces eurysporus.</title>
        <authorList>
            <person name="Buettner E."/>
        </authorList>
    </citation>
    <scope>NUCLEOTIDE SEQUENCE</scope>
    <source>
        <strain evidence="10">VTCC 930004</strain>
    </source>
</reference>